<dbReference type="Gene3D" id="3.20.20.100">
    <property type="entry name" value="NADP-dependent oxidoreductase domain"/>
    <property type="match status" value="1"/>
</dbReference>
<dbReference type="InterPro" id="IPR023210">
    <property type="entry name" value="NADP_OxRdtase_dom"/>
</dbReference>
<feature type="compositionally biased region" description="Basic and acidic residues" evidence="1">
    <location>
        <begin position="370"/>
        <end position="382"/>
    </location>
</feature>
<dbReference type="InterPro" id="IPR020471">
    <property type="entry name" value="AKR"/>
</dbReference>
<keyword evidence="2" id="KW-0732">Signal</keyword>
<dbReference type="AlphaFoldDB" id="A0A7S3S234"/>
<feature type="chain" id="PRO_5030639353" description="NADP-dependent oxidoreductase domain-containing protein" evidence="2">
    <location>
        <begin position="16"/>
        <end position="438"/>
    </location>
</feature>
<dbReference type="PROSITE" id="PS00798">
    <property type="entry name" value="ALDOKETO_REDUCTASE_1"/>
    <property type="match status" value="1"/>
</dbReference>
<dbReference type="EMBL" id="HBIR01016836">
    <property type="protein sequence ID" value="CAE0541910.1"/>
    <property type="molecule type" value="Transcribed_RNA"/>
</dbReference>
<dbReference type="GO" id="GO:0016491">
    <property type="term" value="F:oxidoreductase activity"/>
    <property type="evidence" value="ECO:0007669"/>
    <property type="project" value="InterPro"/>
</dbReference>
<dbReference type="InterPro" id="IPR018170">
    <property type="entry name" value="Aldo/ket_reductase_CS"/>
</dbReference>
<dbReference type="SUPFAM" id="SSF51430">
    <property type="entry name" value="NAD(P)-linked oxidoreductase"/>
    <property type="match status" value="1"/>
</dbReference>
<gene>
    <name evidence="4" type="ORF">EHUX00137_LOCUS12608</name>
</gene>
<dbReference type="PANTHER" id="PTHR11732">
    <property type="entry name" value="ALDO/KETO REDUCTASE"/>
    <property type="match status" value="1"/>
</dbReference>
<dbReference type="Pfam" id="PF00248">
    <property type="entry name" value="Aldo_ket_red"/>
    <property type="match status" value="1"/>
</dbReference>
<dbReference type="InterPro" id="IPR036812">
    <property type="entry name" value="NAD(P)_OxRdtase_dom_sf"/>
</dbReference>
<feature type="signal peptide" evidence="2">
    <location>
        <begin position="1"/>
        <end position="15"/>
    </location>
</feature>
<evidence type="ECO:0000259" key="3">
    <source>
        <dbReference type="Pfam" id="PF00248"/>
    </source>
</evidence>
<proteinExistence type="predicted"/>
<feature type="compositionally biased region" description="Low complexity" evidence="1">
    <location>
        <begin position="413"/>
        <end position="426"/>
    </location>
</feature>
<evidence type="ECO:0000256" key="1">
    <source>
        <dbReference type="SAM" id="MobiDB-lite"/>
    </source>
</evidence>
<accession>A0A7S3S234</accession>
<feature type="domain" description="NADP-dependent oxidoreductase" evidence="3">
    <location>
        <begin position="32"/>
        <end position="280"/>
    </location>
</feature>
<protein>
    <recommendedName>
        <fullName evidence="3">NADP-dependent oxidoreductase domain-containing protein</fullName>
    </recommendedName>
</protein>
<feature type="compositionally biased region" description="Basic residues" evidence="1">
    <location>
        <begin position="347"/>
        <end position="359"/>
    </location>
</feature>
<dbReference type="PROSITE" id="PS00062">
    <property type="entry name" value="ALDOKETO_REDUCTASE_2"/>
    <property type="match status" value="1"/>
</dbReference>
<reference evidence="4" key="1">
    <citation type="submission" date="2021-01" db="EMBL/GenBank/DDBJ databases">
        <authorList>
            <person name="Corre E."/>
            <person name="Pelletier E."/>
            <person name="Niang G."/>
            <person name="Scheremetjew M."/>
            <person name="Finn R."/>
            <person name="Kale V."/>
            <person name="Holt S."/>
            <person name="Cochrane G."/>
            <person name="Meng A."/>
            <person name="Brown T."/>
            <person name="Cohen L."/>
        </authorList>
    </citation>
    <scope>NUCLEOTIDE SEQUENCE</scope>
    <source>
        <strain evidence="4">379</strain>
    </source>
</reference>
<organism evidence="4">
    <name type="scientific">Emiliania huxleyi</name>
    <name type="common">Coccolithophore</name>
    <name type="synonym">Pontosphaera huxleyi</name>
    <dbReference type="NCBI Taxonomy" id="2903"/>
    <lineage>
        <taxon>Eukaryota</taxon>
        <taxon>Haptista</taxon>
        <taxon>Haptophyta</taxon>
        <taxon>Prymnesiophyceae</taxon>
        <taxon>Isochrysidales</taxon>
        <taxon>Noelaerhabdaceae</taxon>
        <taxon>Emiliania</taxon>
    </lineage>
</organism>
<sequence>MLAILLAVPSTSCSAMQTLTLRSSKDQMPVVGLGLWKVPRETTADAVVDAIKAGYRHFDCACDYGNEAEVGAGLRRAIAEGLVTREQLWVTTKLWNTYHAPEHVLPALRRSLSDLGLEYVDLFLMHFPLAQRFVPFEVRYPPEWVYDPDAPTPTVELAPVPLASTWAAMEEALPAGLARNIGVCNFNTALLRDLLASATQPPSVLQVELHPYNQQPKLVRFAAQHGIAVTGFSPLGAGSYVELGMAGEQDSALRDPVIQSIAERLGVSAAQVVLRWAVQRGYSVETRRDLPRLAEIRRDLPRFATAAILPPSEERRAWRLLRLAGRPEVVAPGATRAEPRLVRLRARARRPRRHRHARPRQALQRPRRLLGGDERVPSDLRLVRRRLGGRQVGRGGAKGPCPPSWGEAAVVGSSSRRSARFSSNTSINDQRGRLQRSH</sequence>
<dbReference type="PRINTS" id="PR00069">
    <property type="entry name" value="ALDKETRDTASE"/>
</dbReference>
<evidence type="ECO:0000256" key="2">
    <source>
        <dbReference type="SAM" id="SignalP"/>
    </source>
</evidence>
<evidence type="ECO:0000313" key="4">
    <source>
        <dbReference type="EMBL" id="CAE0541910.1"/>
    </source>
</evidence>
<name>A0A7S3S234_EMIHU</name>
<feature type="region of interest" description="Disordered" evidence="1">
    <location>
        <begin position="347"/>
        <end position="438"/>
    </location>
</feature>